<dbReference type="EMBL" id="FOLM01000031">
    <property type="protein sequence ID" value="SFD79213.1"/>
    <property type="molecule type" value="Genomic_DNA"/>
</dbReference>
<reference evidence="3 4" key="1">
    <citation type="submission" date="2016-10" db="EMBL/GenBank/DDBJ databases">
        <authorList>
            <person name="de Groot N.N."/>
        </authorList>
    </citation>
    <scope>NUCLEOTIDE SEQUENCE [LARGE SCALE GENOMIC DNA]</scope>
    <source>
        <strain evidence="3 4">CGMCC 4.5739</strain>
    </source>
</reference>
<evidence type="ECO:0000313" key="4">
    <source>
        <dbReference type="Proteomes" id="UP000199207"/>
    </source>
</evidence>
<gene>
    <name evidence="3" type="ORF">SAMN05421773_1318</name>
</gene>
<protein>
    <submittedName>
        <fullName evidence="3">Fe-S cluster biogenesis protein NfuA, 4Fe-4S-binding domain</fullName>
    </submittedName>
</protein>
<dbReference type="RefSeq" id="WP_093841739.1">
    <property type="nucleotide sequence ID" value="NZ_FOLM01000031.1"/>
</dbReference>
<dbReference type="GO" id="GO:0016226">
    <property type="term" value="P:iron-sulfur cluster assembly"/>
    <property type="evidence" value="ECO:0007669"/>
    <property type="project" value="InterPro"/>
</dbReference>
<proteinExistence type="predicted"/>
<dbReference type="STRING" id="910347.SAMN05421773_1318"/>
<dbReference type="GO" id="GO:0005506">
    <property type="term" value="F:iron ion binding"/>
    <property type="evidence" value="ECO:0007669"/>
    <property type="project" value="InterPro"/>
</dbReference>
<feature type="domain" description="NIF system FeS cluster assembly NifU C-terminal" evidence="2">
    <location>
        <begin position="104"/>
        <end position="165"/>
    </location>
</feature>
<dbReference type="InterPro" id="IPR001075">
    <property type="entry name" value="NIF_FeS_clus_asmbl_NifU_C"/>
</dbReference>
<evidence type="ECO:0000256" key="1">
    <source>
        <dbReference type="ARBA" id="ARBA00049958"/>
    </source>
</evidence>
<dbReference type="Proteomes" id="UP000199207">
    <property type="component" value="Unassembled WGS sequence"/>
</dbReference>
<sequence length="197" mass="20020">MADRDRLDGQELGRLLARADELLERVESLPGPGARAAVDALRALTGLYGEALARVLDLAGTAAGTAPGTSGGLLDGLLDDELLAHLLVLHGLHPEPAERRAARAVERLRPAVRERGGEVEPAGVTADGVARVRLTAKGCGGSASALQEAVREAVLAMAPELSGVEVVRETGAGAAAPAFVPVASLTRRAAAPAGEPV</sequence>
<dbReference type="OrthoDB" id="4320373at2"/>
<keyword evidence="4" id="KW-1185">Reference proteome</keyword>
<evidence type="ECO:0000313" key="3">
    <source>
        <dbReference type="EMBL" id="SFD79213.1"/>
    </source>
</evidence>
<dbReference type="Pfam" id="PF01106">
    <property type="entry name" value="NifU"/>
    <property type="match status" value="1"/>
</dbReference>
<dbReference type="Gene3D" id="3.30.300.130">
    <property type="entry name" value="Fe-S cluster assembly (FSCA)"/>
    <property type="match status" value="1"/>
</dbReference>
<dbReference type="AlphaFoldDB" id="A0A1I1VDN9"/>
<name>A0A1I1VDN9_9ACTN</name>
<dbReference type="GO" id="GO:0051536">
    <property type="term" value="F:iron-sulfur cluster binding"/>
    <property type="evidence" value="ECO:0007669"/>
    <property type="project" value="InterPro"/>
</dbReference>
<accession>A0A1I1VDN9</accession>
<evidence type="ECO:0000259" key="2">
    <source>
        <dbReference type="Pfam" id="PF01106"/>
    </source>
</evidence>
<dbReference type="InterPro" id="IPR034904">
    <property type="entry name" value="FSCA_dom_sf"/>
</dbReference>
<dbReference type="SUPFAM" id="SSF117916">
    <property type="entry name" value="Fe-S cluster assembly (FSCA) domain-like"/>
    <property type="match status" value="1"/>
</dbReference>
<organism evidence="3 4">
    <name type="scientific">Streptomyces aidingensis</name>
    <dbReference type="NCBI Taxonomy" id="910347"/>
    <lineage>
        <taxon>Bacteria</taxon>
        <taxon>Bacillati</taxon>
        <taxon>Actinomycetota</taxon>
        <taxon>Actinomycetes</taxon>
        <taxon>Kitasatosporales</taxon>
        <taxon>Streptomycetaceae</taxon>
        <taxon>Streptomyces</taxon>
    </lineage>
</organism>
<comment type="function">
    <text evidence="1">May be involved in the formation or repair of [Fe-S] clusters present in iron-sulfur proteins.</text>
</comment>